<evidence type="ECO:0000313" key="6">
    <source>
        <dbReference type="Proteomes" id="UP000193642"/>
    </source>
</evidence>
<keyword evidence="6" id="KW-1185">Reference proteome</keyword>
<dbReference type="Gene3D" id="3.30.200.40">
    <property type="entry name" value="Scavenger mRNA decapping enzyme, N-terminal domain"/>
    <property type="match status" value="1"/>
</dbReference>
<reference evidence="5 6" key="1">
    <citation type="submission" date="2016-07" db="EMBL/GenBank/DDBJ databases">
        <title>Pervasive Adenine N6-methylation of Active Genes in Fungi.</title>
        <authorList>
            <consortium name="DOE Joint Genome Institute"/>
            <person name="Mondo S.J."/>
            <person name="Dannebaum R.O."/>
            <person name="Kuo R.C."/>
            <person name="Labutti K."/>
            <person name="Haridas S."/>
            <person name="Kuo A."/>
            <person name="Salamov A."/>
            <person name="Ahrendt S.R."/>
            <person name="Lipzen A."/>
            <person name="Sullivan W."/>
            <person name="Andreopoulos W.B."/>
            <person name="Clum A."/>
            <person name="Lindquist E."/>
            <person name="Daum C."/>
            <person name="Ramamoorthy G.K."/>
            <person name="Gryganskyi A."/>
            <person name="Culley D."/>
            <person name="Magnuson J.K."/>
            <person name="James T.Y."/>
            <person name="O'Malley M.A."/>
            <person name="Stajich J.E."/>
            <person name="Spatafora J.W."/>
            <person name="Visel A."/>
            <person name="Grigoriev I.V."/>
        </authorList>
    </citation>
    <scope>NUCLEOTIDE SEQUENCE [LARGE SCALE GENOMIC DNA]</scope>
    <source>
        <strain evidence="5 6">JEL800</strain>
    </source>
</reference>
<dbReference type="Proteomes" id="UP000193642">
    <property type="component" value="Unassembled WGS sequence"/>
</dbReference>
<dbReference type="AlphaFoldDB" id="A0A1Y2D2A6"/>
<dbReference type="EMBL" id="MCGO01000002">
    <property type="protein sequence ID" value="ORY53246.1"/>
    <property type="molecule type" value="Genomic_DNA"/>
</dbReference>
<dbReference type="OrthoDB" id="10264956at2759"/>
<evidence type="ECO:0000256" key="3">
    <source>
        <dbReference type="ARBA" id="ARBA00022490"/>
    </source>
</evidence>
<evidence type="ECO:0000256" key="4">
    <source>
        <dbReference type="ARBA" id="ARBA00022553"/>
    </source>
</evidence>
<comment type="similarity">
    <text evidence="2">Belongs to the HIT family.</text>
</comment>
<evidence type="ECO:0000313" key="5">
    <source>
        <dbReference type="EMBL" id="ORY53246.1"/>
    </source>
</evidence>
<comment type="subcellular location">
    <subcellularLocation>
        <location evidence="1">Cytoplasm</location>
    </subcellularLocation>
</comment>
<dbReference type="SUPFAM" id="SSF102860">
    <property type="entry name" value="mRNA decapping enzyme DcpS N-terminal domain"/>
    <property type="match status" value="1"/>
</dbReference>
<accession>A0A1Y2D2A6</accession>
<keyword evidence="3" id="KW-0963">Cytoplasm</keyword>
<organism evidence="5 6">
    <name type="scientific">Rhizoclosmatium globosum</name>
    <dbReference type="NCBI Taxonomy" id="329046"/>
    <lineage>
        <taxon>Eukaryota</taxon>
        <taxon>Fungi</taxon>
        <taxon>Fungi incertae sedis</taxon>
        <taxon>Chytridiomycota</taxon>
        <taxon>Chytridiomycota incertae sedis</taxon>
        <taxon>Chytridiomycetes</taxon>
        <taxon>Chytridiales</taxon>
        <taxon>Chytriomycetaceae</taxon>
        <taxon>Rhizoclosmatium</taxon>
    </lineage>
</organism>
<dbReference type="PANTHER" id="PTHR12978:SF0">
    <property type="entry name" value="M7GPPPX DIPHOSPHATASE"/>
    <property type="match status" value="1"/>
</dbReference>
<name>A0A1Y2D2A6_9FUNG</name>
<dbReference type="GO" id="GO:0016787">
    <property type="term" value="F:hydrolase activity"/>
    <property type="evidence" value="ECO:0007669"/>
    <property type="project" value="InterPro"/>
</dbReference>
<evidence type="ECO:0000256" key="2">
    <source>
        <dbReference type="ARBA" id="ARBA00010208"/>
    </source>
</evidence>
<proteinExistence type="inferred from homology"/>
<dbReference type="InterPro" id="IPR008594">
    <property type="entry name" value="DcpS/DCS2"/>
</dbReference>
<dbReference type="InterPro" id="IPR036265">
    <property type="entry name" value="HIT-like_sf"/>
</dbReference>
<dbReference type="InterPro" id="IPR011145">
    <property type="entry name" value="Scavenger_mRNA_decap_enz_N"/>
</dbReference>
<dbReference type="STRING" id="329046.A0A1Y2D2A6"/>
<dbReference type="GO" id="GO:0000340">
    <property type="term" value="F:RNA 7-methylguanosine cap binding"/>
    <property type="evidence" value="ECO:0007669"/>
    <property type="project" value="TreeGrafter"/>
</dbReference>
<protein>
    <submittedName>
        <fullName evidence="5">HIT-like protein</fullName>
    </submittedName>
</protein>
<evidence type="ECO:0000256" key="1">
    <source>
        <dbReference type="ARBA" id="ARBA00004496"/>
    </source>
</evidence>
<dbReference type="PROSITE" id="PS00892">
    <property type="entry name" value="HIT_1"/>
    <property type="match status" value="1"/>
</dbReference>
<gene>
    <name evidence="5" type="ORF">BCR33DRAFT_711577</name>
</gene>
<sequence length="320" mass="35915">MATNLSSLRVLLPLYESTTSKSTGLLLTSLSQDETNAFDSTRAKSDVNYLIAFCTEKIALNPSAFSIAMADKSAYTEADHALITAAPVNPSTDVIAENDIYLRYLARFESTHKLQFIHPCTLTHIRKYVSVPFVKILETPEKYNTVVKKYIDAIPKARTSWIDKIVKREAEVEDLLYSEEGADGFVILPDSKWDQRTIANLYLLVIAADGEKLKSLRDLRGSNVSFLKKVKGAVEKLVKERYGISANGLRLFVHYQPSYYHFHVHVVNAQVEPTGGMAAGQAHLLEDIIDNLQLDSLDYTKRTLAYFLPQTHELVGLLKE</sequence>
<dbReference type="Gene3D" id="3.30.428.10">
    <property type="entry name" value="HIT-like"/>
    <property type="match status" value="1"/>
</dbReference>
<dbReference type="GO" id="GO:0000932">
    <property type="term" value="C:P-body"/>
    <property type="evidence" value="ECO:0007669"/>
    <property type="project" value="TreeGrafter"/>
</dbReference>
<dbReference type="InterPro" id="IPR019808">
    <property type="entry name" value="Histidine_triad_CS"/>
</dbReference>
<comment type="caution">
    <text evidence="5">The sequence shown here is derived from an EMBL/GenBank/DDBJ whole genome shotgun (WGS) entry which is preliminary data.</text>
</comment>
<dbReference type="Pfam" id="PF05652">
    <property type="entry name" value="DcpS"/>
    <property type="match status" value="1"/>
</dbReference>
<dbReference type="PANTHER" id="PTHR12978">
    <property type="entry name" value="HISTIDINE TRIAD HIT PROTEIN MEMBER"/>
    <property type="match status" value="1"/>
</dbReference>
<dbReference type="Pfam" id="PF11969">
    <property type="entry name" value="DcpS_C"/>
    <property type="match status" value="1"/>
</dbReference>
<dbReference type="GO" id="GO:0005634">
    <property type="term" value="C:nucleus"/>
    <property type="evidence" value="ECO:0007669"/>
    <property type="project" value="TreeGrafter"/>
</dbReference>
<keyword evidence="4" id="KW-0597">Phosphoprotein</keyword>
<dbReference type="SUPFAM" id="SSF54197">
    <property type="entry name" value="HIT-like"/>
    <property type="match status" value="1"/>
</dbReference>
<dbReference type="GO" id="GO:0000290">
    <property type="term" value="P:deadenylation-dependent decapping of nuclear-transcribed mRNA"/>
    <property type="evidence" value="ECO:0007669"/>
    <property type="project" value="InterPro"/>
</dbReference>